<evidence type="ECO:0000256" key="2">
    <source>
        <dbReference type="ARBA" id="ARBA00008072"/>
    </source>
</evidence>
<dbReference type="InterPro" id="IPR011032">
    <property type="entry name" value="GroES-like_sf"/>
</dbReference>
<dbReference type="OrthoDB" id="1879366at2759"/>
<comment type="catalytic activity">
    <reaction evidence="10">
        <text>a primary alcohol + NADP(+) = an aldehyde + NADPH + H(+)</text>
        <dbReference type="Rhea" id="RHEA:15937"/>
        <dbReference type="ChEBI" id="CHEBI:15378"/>
        <dbReference type="ChEBI" id="CHEBI:15734"/>
        <dbReference type="ChEBI" id="CHEBI:17478"/>
        <dbReference type="ChEBI" id="CHEBI:57783"/>
        <dbReference type="ChEBI" id="CHEBI:58349"/>
        <dbReference type="EC" id="1.1.1.2"/>
    </reaction>
    <physiologicalReaction direction="left-to-right" evidence="10">
        <dbReference type="Rhea" id="RHEA:15938"/>
    </physiologicalReaction>
    <physiologicalReaction direction="right-to-left" evidence="10">
        <dbReference type="Rhea" id="RHEA:15939"/>
    </physiologicalReaction>
</comment>
<dbReference type="GO" id="GO:0008270">
    <property type="term" value="F:zinc ion binding"/>
    <property type="evidence" value="ECO:0007669"/>
    <property type="project" value="InterPro"/>
</dbReference>
<keyword evidence="6 11" id="KW-0862">Zinc</keyword>
<dbReference type="SUPFAM" id="SSF50129">
    <property type="entry name" value="GroES-like"/>
    <property type="match status" value="1"/>
</dbReference>
<evidence type="ECO:0000256" key="10">
    <source>
        <dbReference type="ARBA" id="ARBA00050997"/>
    </source>
</evidence>
<dbReference type="STRING" id="985895.E4ZNU4"/>
<dbReference type="Gene3D" id="3.40.50.720">
    <property type="entry name" value="NAD(P)-binding Rossmann-like Domain"/>
    <property type="match status" value="1"/>
</dbReference>
<dbReference type="Pfam" id="PF00107">
    <property type="entry name" value="ADH_zinc_N"/>
    <property type="match status" value="1"/>
</dbReference>
<evidence type="ECO:0000313" key="15">
    <source>
        <dbReference type="Proteomes" id="UP000002668"/>
    </source>
</evidence>
<evidence type="ECO:0000256" key="11">
    <source>
        <dbReference type="RuleBase" id="RU361277"/>
    </source>
</evidence>
<evidence type="ECO:0000256" key="7">
    <source>
        <dbReference type="ARBA" id="ARBA00022857"/>
    </source>
</evidence>
<dbReference type="InterPro" id="IPR013149">
    <property type="entry name" value="ADH-like_C"/>
</dbReference>
<dbReference type="HOGENOM" id="CLU_026673_20_2_1"/>
<feature type="domain" description="Alcohol dehydrogenase-like C-terminal" evidence="12">
    <location>
        <begin position="328"/>
        <end position="453"/>
    </location>
</feature>
<dbReference type="EC" id="1.1.1.2" evidence="9"/>
<evidence type="ECO:0000256" key="6">
    <source>
        <dbReference type="ARBA" id="ARBA00022833"/>
    </source>
</evidence>
<dbReference type="OMA" id="SGECKPW"/>
<evidence type="ECO:0000259" key="13">
    <source>
        <dbReference type="Pfam" id="PF08240"/>
    </source>
</evidence>
<dbReference type="CDD" id="cd05283">
    <property type="entry name" value="CAD1"/>
    <property type="match status" value="1"/>
</dbReference>
<protein>
    <recommendedName>
        <fullName evidence="9">alcohol dehydrogenase (NADP(+))</fullName>
        <ecNumber evidence="9">1.1.1.2</ecNumber>
    </recommendedName>
</protein>
<dbReference type="PROSITE" id="PS00059">
    <property type="entry name" value="ADH_ZINC"/>
    <property type="match status" value="1"/>
</dbReference>
<accession>E4ZNU4</accession>
<dbReference type="InterPro" id="IPR013154">
    <property type="entry name" value="ADH-like_N"/>
</dbReference>
<reference evidence="15" key="1">
    <citation type="journal article" date="2011" name="Nat. Commun.">
        <title>Effector diversification within compartments of the Leptosphaeria maculans genome affected by Repeat-Induced Point mutations.</title>
        <authorList>
            <person name="Rouxel T."/>
            <person name="Grandaubert J."/>
            <person name="Hane J.K."/>
            <person name="Hoede C."/>
            <person name="van de Wouw A.P."/>
            <person name="Couloux A."/>
            <person name="Dominguez V."/>
            <person name="Anthouard V."/>
            <person name="Bally P."/>
            <person name="Bourras S."/>
            <person name="Cozijnsen A.J."/>
            <person name="Ciuffetti L.M."/>
            <person name="Degrave A."/>
            <person name="Dilmaghani A."/>
            <person name="Duret L."/>
            <person name="Fudal I."/>
            <person name="Goodwin S.B."/>
            <person name="Gout L."/>
            <person name="Glaser N."/>
            <person name="Linglin J."/>
            <person name="Kema G.H.J."/>
            <person name="Lapalu N."/>
            <person name="Lawrence C.B."/>
            <person name="May K."/>
            <person name="Meyer M."/>
            <person name="Ollivier B."/>
            <person name="Poulain J."/>
            <person name="Schoch C.L."/>
            <person name="Simon A."/>
            <person name="Spatafora J.W."/>
            <person name="Stachowiak A."/>
            <person name="Turgeon B.G."/>
            <person name="Tyler B.M."/>
            <person name="Vincent D."/>
            <person name="Weissenbach J."/>
            <person name="Amselem J."/>
            <person name="Quesneville H."/>
            <person name="Oliver R.P."/>
            <person name="Wincker P."/>
            <person name="Balesdent M.-H."/>
            <person name="Howlett B.J."/>
        </authorList>
    </citation>
    <scope>NUCLEOTIDE SEQUENCE [LARGE SCALE GENOMIC DNA]</scope>
    <source>
        <strain evidence="15">JN3 / isolate v23.1.3 / race Av1-4-5-6-7-8</strain>
    </source>
</reference>
<dbReference type="PANTHER" id="PTHR42683">
    <property type="entry name" value="ALDEHYDE REDUCTASE"/>
    <property type="match status" value="1"/>
</dbReference>
<comment type="subunit">
    <text evidence="3">Homodimer.</text>
</comment>
<evidence type="ECO:0000256" key="9">
    <source>
        <dbReference type="ARBA" id="ARBA00024074"/>
    </source>
</evidence>
<evidence type="ECO:0000313" key="14">
    <source>
        <dbReference type="EMBL" id="CBX93313.1"/>
    </source>
</evidence>
<keyword evidence="4" id="KW-0597">Phosphoprotein</keyword>
<feature type="domain" description="Alcohol dehydrogenase-like N-terminal" evidence="13">
    <location>
        <begin position="171"/>
        <end position="289"/>
    </location>
</feature>
<dbReference type="Pfam" id="PF08240">
    <property type="entry name" value="ADH_N"/>
    <property type="match status" value="1"/>
</dbReference>
<dbReference type="InterPro" id="IPR002328">
    <property type="entry name" value="ADH_Zn_CS"/>
</dbReference>
<keyword evidence="8" id="KW-0560">Oxidoreductase</keyword>
<dbReference type="InterPro" id="IPR036291">
    <property type="entry name" value="NAD(P)-bd_dom_sf"/>
</dbReference>
<dbReference type="GO" id="GO:0008106">
    <property type="term" value="F:alcohol dehydrogenase (NADP+) activity"/>
    <property type="evidence" value="ECO:0007669"/>
    <property type="project" value="UniProtKB-EC"/>
</dbReference>
<sequence>MPVYCIVSCTVPTPRERRERVSEQRHIQLWRLKGLDINFNSLRGFAALAPWHLQCPSSTQNLGFGVHRTMETSIDAVNVAVVDAKLMSRSIFSYGAHLRLPVTGHSRYGNDLAKFSFRKKSHIVNYLQFLNPAITNLAMPYPETTDAFAVNDTKNWSTFKRQELPLKKFEETDVDIAIDACGVCASDVHTITGGWGDDIPLPLCVGHEVIGKVVRVGSKVTRVKVGDRAGIGAQIGADLTCGNCKADQENYCENQIDTYGAKHTDGTVAQGGYSSHIRGNEYFVFKIPDNLDTALAAPMLCAGLTTYSPLKRLGAGPGKKVAIVGLGGLGHFGVLWSVALGAETYVISHSASKKNDAMKMGAKDFIVTNEKGWNEKHKFKFDFIINTADATDKFDLSAYFSTLKVGGTFHMVGFPDNPLPAMQAQIFAPNGCYMGASHIGNRPEMEEMFELASKQNIKSWVQEIPLSEAGIKEAVERVYKNDNVRYRITLTKFDDVFGKRA</sequence>
<keyword evidence="15" id="KW-1185">Reference proteome</keyword>
<gene>
    <name evidence="14" type="ORF">LEMA_P042140.1</name>
</gene>
<keyword evidence="7" id="KW-0521">NADP</keyword>
<dbReference type="FunCoup" id="E4ZNU4">
    <property type="interactions" value="502"/>
</dbReference>
<dbReference type="AlphaFoldDB" id="E4ZNU4"/>
<organism evidence="15">
    <name type="scientific">Leptosphaeria maculans (strain JN3 / isolate v23.1.3 / race Av1-4-5-6-7-8)</name>
    <name type="common">Blackleg fungus</name>
    <name type="synonym">Phoma lingam</name>
    <dbReference type="NCBI Taxonomy" id="985895"/>
    <lineage>
        <taxon>Eukaryota</taxon>
        <taxon>Fungi</taxon>
        <taxon>Dikarya</taxon>
        <taxon>Ascomycota</taxon>
        <taxon>Pezizomycotina</taxon>
        <taxon>Dothideomycetes</taxon>
        <taxon>Pleosporomycetidae</taxon>
        <taxon>Pleosporales</taxon>
        <taxon>Pleosporineae</taxon>
        <taxon>Leptosphaeriaceae</taxon>
        <taxon>Plenodomus</taxon>
        <taxon>Plenodomus lingam/Leptosphaeria maculans species complex</taxon>
    </lineage>
</organism>
<dbReference type="Gene3D" id="3.90.180.10">
    <property type="entry name" value="Medium-chain alcohol dehydrogenases, catalytic domain"/>
    <property type="match status" value="1"/>
</dbReference>
<dbReference type="InParanoid" id="E4ZNU4"/>
<dbReference type="eggNOG" id="KOG0023">
    <property type="taxonomic scope" value="Eukaryota"/>
</dbReference>
<evidence type="ECO:0000256" key="5">
    <source>
        <dbReference type="ARBA" id="ARBA00022723"/>
    </source>
</evidence>
<dbReference type="EMBL" id="FP929105">
    <property type="protein sequence ID" value="CBX93313.1"/>
    <property type="molecule type" value="Genomic_DNA"/>
</dbReference>
<evidence type="ECO:0000256" key="3">
    <source>
        <dbReference type="ARBA" id="ARBA00011738"/>
    </source>
</evidence>
<evidence type="ECO:0000256" key="4">
    <source>
        <dbReference type="ARBA" id="ARBA00022553"/>
    </source>
</evidence>
<dbReference type="VEuPathDB" id="FungiDB:LEMA_P042140.1"/>
<dbReference type="GO" id="GO:0006066">
    <property type="term" value="P:alcohol metabolic process"/>
    <property type="evidence" value="ECO:0007669"/>
    <property type="project" value="UniProtKB-ARBA"/>
</dbReference>
<evidence type="ECO:0000256" key="1">
    <source>
        <dbReference type="ARBA" id="ARBA00001947"/>
    </source>
</evidence>
<dbReference type="FunFam" id="3.40.50.720:FF:000158">
    <property type="entry name" value="Zinc-binding alcohol dehydrogenase"/>
    <property type="match status" value="1"/>
</dbReference>
<name>E4ZNU4_LEPMJ</name>
<keyword evidence="5 11" id="KW-0479">Metal-binding</keyword>
<evidence type="ECO:0000256" key="8">
    <source>
        <dbReference type="ARBA" id="ARBA00023002"/>
    </source>
</evidence>
<dbReference type="InterPro" id="IPR047109">
    <property type="entry name" value="CAD-like"/>
</dbReference>
<proteinExistence type="inferred from homology"/>
<comment type="similarity">
    <text evidence="2 11">Belongs to the zinc-containing alcohol dehydrogenase family.</text>
</comment>
<dbReference type="Proteomes" id="UP000002668">
    <property type="component" value="Genome"/>
</dbReference>
<dbReference type="SUPFAM" id="SSF51735">
    <property type="entry name" value="NAD(P)-binding Rossmann-fold domains"/>
    <property type="match status" value="1"/>
</dbReference>
<evidence type="ECO:0000259" key="12">
    <source>
        <dbReference type="Pfam" id="PF00107"/>
    </source>
</evidence>
<comment type="cofactor">
    <cofactor evidence="1 11">
        <name>Zn(2+)</name>
        <dbReference type="ChEBI" id="CHEBI:29105"/>
    </cofactor>
</comment>